<keyword evidence="2" id="KW-0812">Transmembrane</keyword>
<name>K0RGQ0_THAOC</name>
<dbReference type="AlphaFoldDB" id="K0RGQ0"/>
<feature type="region of interest" description="Disordered" evidence="1">
    <location>
        <begin position="1"/>
        <end position="33"/>
    </location>
</feature>
<organism evidence="3 4">
    <name type="scientific">Thalassiosira oceanica</name>
    <name type="common">Marine diatom</name>
    <dbReference type="NCBI Taxonomy" id="159749"/>
    <lineage>
        <taxon>Eukaryota</taxon>
        <taxon>Sar</taxon>
        <taxon>Stramenopiles</taxon>
        <taxon>Ochrophyta</taxon>
        <taxon>Bacillariophyta</taxon>
        <taxon>Coscinodiscophyceae</taxon>
        <taxon>Thalassiosirophycidae</taxon>
        <taxon>Thalassiosirales</taxon>
        <taxon>Thalassiosiraceae</taxon>
        <taxon>Thalassiosira</taxon>
    </lineage>
</organism>
<dbReference type="eggNOG" id="ENOG502SWWS">
    <property type="taxonomic scope" value="Eukaryota"/>
</dbReference>
<comment type="caution">
    <text evidence="3">The sequence shown here is derived from an EMBL/GenBank/DDBJ whole genome shotgun (WGS) entry which is preliminary data.</text>
</comment>
<evidence type="ECO:0000313" key="3">
    <source>
        <dbReference type="EMBL" id="EJK51489.1"/>
    </source>
</evidence>
<feature type="compositionally biased region" description="Low complexity" evidence="1">
    <location>
        <begin position="153"/>
        <end position="164"/>
    </location>
</feature>
<feature type="transmembrane region" description="Helical" evidence="2">
    <location>
        <begin position="205"/>
        <end position="229"/>
    </location>
</feature>
<keyword evidence="2" id="KW-0472">Membrane</keyword>
<dbReference type="EMBL" id="AGNL01041546">
    <property type="protein sequence ID" value="EJK51489.1"/>
    <property type="molecule type" value="Genomic_DNA"/>
</dbReference>
<evidence type="ECO:0000256" key="2">
    <source>
        <dbReference type="SAM" id="Phobius"/>
    </source>
</evidence>
<proteinExistence type="predicted"/>
<feature type="region of interest" description="Disordered" evidence="1">
    <location>
        <begin position="136"/>
        <end position="164"/>
    </location>
</feature>
<gene>
    <name evidence="3" type="ORF">THAOC_29332</name>
</gene>
<keyword evidence="2" id="KW-1133">Transmembrane helix</keyword>
<sequence>MEMTPLDPEAQAAAHVDSRPTRHTRPSTSTSRYRNQGDLFLGFLEGDIVGEVATGRLSMILDIVRGVKRTLATCLAPHLGQAEGRREQNNLTMNHSSLMLLFAAALATVCFGFTSQRQPLQRCLIGGSRRGRVSLSGGLSDELGSPQAEVEEAPPTSSAFPTAPPAAAKLDPLVASLTRVDESAAGNVPMTTVPIFGEVPADGNIALLIPAAVIAVLGFIFSIVVAFNARDEIVVELSRVEIPKMEYVPTKVVEGQCRGLCSNQEEDLDGLRSFMGSLAKNKE</sequence>
<accession>K0RGQ0</accession>
<evidence type="ECO:0000313" key="4">
    <source>
        <dbReference type="Proteomes" id="UP000266841"/>
    </source>
</evidence>
<feature type="compositionally biased region" description="Low complexity" evidence="1">
    <location>
        <begin position="136"/>
        <end position="145"/>
    </location>
</feature>
<evidence type="ECO:0000256" key="1">
    <source>
        <dbReference type="SAM" id="MobiDB-lite"/>
    </source>
</evidence>
<dbReference type="OrthoDB" id="46689at2759"/>
<reference evidence="3 4" key="1">
    <citation type="journal article" date="2012" name="Genome Biol.">
        <title>Genome and low-iron response of an oceanic diatom adapted to chronic iron limitation.</title>
        <authorList>
            <person name="Lommer M."/>
            <person name="Specht M."/>
            <person name="Roy A.S."/>
            <person name="Kraemer L."/>
            <person name="Andreson R."/>
            <person name="Gutowska M.A."/>
            <person name="Wolf J."/>
            <person name="Bergner S.V."/>
            <person name="Schilhabel M.B."/>
            <person name="Klostermeier U.C."/>
            <person name="Beiko R.G."/>
            <person name="Rosenstiel P."/>
            <person name="Hippler M."/>
            <person name="Laroche J."/>
        </authorList>
    </citation>
    <scope>NUCLEOTIDE SEQUENCE [LARGE SCALE GENOMIC DNA]</scope>
    <source>
        <strain evidence="3 4">CCMP1005</strain>
    </source>
</reference>
<evidence type="ECO:0008006" key="5">
    <source>
        <dbReference type="Google" id="ProtNLM"/>
    </source>
</evidence>
<dbReference type="Proteomes" id="UP000266841">
    <property type="component" value="Unassembled WGS sequence"/>
</dbReference>
<protein>
    <recommendedName>
        <fullName evidence="5">Transmembrane protein</fullName>
    </recommendedName>
</protein>
<keyword evidence="4" id="KW-1185">Reference proteome</keyword>